<name>A0A0K2TRY7_LEPSM</name>
<organism evidence="1">
    <name type="scientific">Lepeophtheirus salmonis</name>
    <name type="common">Salmon louse</name>
    <name type="synonym">Caligus salmonis</name>
    <dbReference type="NCBI Taxonomy" id="72036"/>
    <lineage>
        <taxon>Eukaryota</taxon>
        <taxon>Metazoa</taxon>
        <taxon>Ecdysozoa</taxon>
        <taxon>Arthropoda</taxon>
        <taxon>Crustacea</taxon>
        <taxon>Multicrustacea</taxon>
        <taxon>Hexanauplia</taxon>
        <taxon>Copepoda</taxon>
        <taxon>Siphonostomatoida</taxon>
        <taxon>Caligidae</taxon>
        <taxon>Lepeophtheirus</taxon>
    </lineage>
</organism>
<dbReference type="EMBL" id="HACA01011448">
    <property type="protein sequence ID" value="CDW28809.1"/>
    <property type="molecule type" value="Transcribed_RNA"/>
</dbReference>
<protein>
    <submittedName>
        <fullName evidence="1">Uncharacterized protein</fullName>
    </submittedName>
</protein>
<evidence type="ECO:0000313" key="1">
    <source>
        <dbReference type="EMBL" id="CDW28809.1"/>
    </source>
</evidence>
<sequence>MTLPRQVSVNIKIYRTPIKNINTLTLPNHAQHINFIFELTTSNFLILTWFLNTEKNID</sequence>
<proteinExistence type="predicted"/>
<accession>A0A0K2TRY7</accession>
<reference evidence="1" key="1">
    <citation type="submission" date="2014-05" db="EMBL/GenBank/DDBJ databases">
        <authorList>
            <person name="Chronopoulou M."/>
        </authorList>
    </citation>
    <scope>NUCLEOTIDE SEQUENCE</scope>
    <source>
        <tissue evidence="1">Whole organism</tissue>
    </source>
</reference>
<dbReference type="AlphaFoldDB" id="A0A0K2TRY7"/>